<evidence type="ECO:0000313" key="2">
    <source>
        <dbReference type="Proteomes" id="UP000321736"/>
    </source>
</evidence>
<name>A0A239TH25_9STAP</name>
<dbReference type="InterPro" id="IPR052913">
    <property type="entry name" value="Glycopeptide_resist_protein"/>
</dbReference>
<dbReference type="PANTHER" id="PTHR35788:SF1">
    <property type="entry name" value="EXPORTED PROTEIN"/>
    <property type="match status" value="1"/>
</dbReference>
<reference evidence="1 2" key="1">
    <citation type="submission" date="2019-07" db="EMBL/GenBank/DDBJ databases">
        <title>Whole genome shotgun sequence of Staphylococcus piscifermentans NBRC 109625.</title>
        <authorList>
            <person name="Hosoyama A."/>
            <person name="Uohara A."/>
            <person name="Ohji S."/>
            <person name="Ichikawa N."/>
        </authorList>
    </citation>
    <scope>NUCLEOTIDE SEQUENCE [LARGE SCALE GENOMIC DNA]</scope>
    <source>
        <strain evidence="1 2">NBRC 109625</strain>
    </source>
</reference>
<comment type="caution">
    <text evidence="1">The sequence shown here is derived from an EMBL/GenBank/DDBJ whole genome shotgun (WGS) entry which is preliminary data.</text>
</comment>
<protein>
    <submittedName>
        <fullName evidence="1">Uncharacterized protein</fullName>
    </submittedName>
</protein>
<dbReference type="Proteomes" id="UP000321736">
    <property type="component" value="Unassembled WGS sequence"/>
</dbReference>
<dbReference type="RefSeq" id="WP_095102765.1">
    <property type="nucleotide sequence ID" value="NZ_BKAR01000002.1"/>
</dbReference>
<dbReference type="Pfam" id="PF04294">
    <property type="entry name" value="VanW"/>
    <property type="match status" value="1"/>
</dbReference>
<dbReference type="AlphaFoldDB" id="A0A239TH25"/>
<accession>A0A239TH25</accession>
<organism evidence="1 2">
    <name type="scientific">Staphylococcus piscifermentans</name>
    <dbReference type="NCBI Taxonomy" id="70258"/>
    <lineage>
        <taxon>Bacteria</taxon>
        <taxon>Bacillati</taxon>
        <taxon>Bacillota</taxon>
        <taxon>Bacilli</taxon>
        <taxon>Bacillales</taxon>
        <taxon>Staphylococcaceae</taxon>
        <taxon>Staphylococcus</taxon>
    </lineage>
</organism>
<proteinExistence type="predicted"/>
<gene>
    <name evidence="1" type="ORF">SPI02_02360</name>
</gene>
<evidence type="ECO:0000313" key="1">
    <source>
        <dbReference type="EMBL" id="GEP83651.1"/>
    </source>
</evidence>
<dbReference type="OrthoDB" id="9813301at2"/>
<dbReference type="EMBL" id="BKAR01000002">
    <property type="protein sequence ID" value="GEP83651.1"/>
    <property type="molecule type" value="Genomic_DNA"/>
</dbReference>
<dbReference type="PANTHER" id="PTHR35788">
    <property type="entry name" value="EXPORTED PROTEIN-RELATED"/>
    <property type="match status" value="1"/>
</dbReference>
<sequence length="275" mass="31817">MAKKRKLLSEVHPVFYTLATKKGIIKRNLDDLFQRKKFSQVRSNDLLPNIVSQNSSNLIKTGKGIDPVLQENKAYNIELASSKIDKLIIRPGEEFSFWNLVGKINRKNGYRDGRVIINNKIQAGTGGGLCNLANTIHLLVLHSPLTITEFHNHSDALAPDPGERKPFATGTSISYNYVDYRFKNETDQNIQLRVWCENKKLLGELRSEKVFPWTYQLVEENHHFAKEGEKYYRISTIYKETQNRENSEVLKKELILNNHSEVLFDYDLIPKELIR</sequence>
<keyword evidence="2" id="KW-1185">Reference proteome</keyword>
<dbReference type="InterPro" id="IPR007391">
    <property type="entry name" value="Vancomycin_resist_VanW"/>
</dbReference>